<dbReference type="InterPro" id="IPR011010">
    <property type="entry name" value="DNA_brk_join_enz"/>
</dbReference>
<dbReference type="Gene3D" id="1.10.443.10">
    <property type="entry name" value="Intergrase catalytic core"/>
    <property type="match status" value="1"/>
</dbReference>
<dbReference type="STRING" id="1247936.BN2475_100001"/>
<dbReference type="GO" id="GO:0006310">
    <property type="term" value="P:DNA recombination"/>
    <property type="evidence" value="ECO:0007669"/>
    <property type="project" value="UniProtKB-KW"/>
</dbReference>
<feature type="domain" description="Tyr recombinase" evidence="4">
    <location>
        <begin position="170"/>
        <end position="389"/>
    </location>
</feature>
<gene>
    <name evidence="5" type="ORF">BN2475_100001</name>
</gene>
<name>A0A1N7RP52_9BURK</name>
<proteinExistence type="predicted"/>
<dbReference type="InterPro" id="IPR002104">
    <property type="entry name" value="Integrase_catalytic"/>
</dbReference>
<accession>A0A1N7RP52</accession>
<dbReference type="PANTHER" id="PTHR30349">
    <property type="entry name" value="PHAGE INTEGRASE-RELATED"/>
    <property type="match status" value="1"/>
</dbReference>
<dbReference type="GO" id="GO:0003677">
    <property type="term" value="F:DNA binding"/>
    <property type="evidence" value="ECO:0007669"/>
    <property type="project" value="InterPro"/>
</dbReference>
<evidence type="ECO:0000256" key="1">
    <source>
        <dbReference type="ARBA" id="ARBA00022908"/>
    </source>
</evidence>
<keyword evidence="2" id="KW-0233">DNA recombination</keyword>
<evidence type="ECO:0000256" key="2">
    <source>
        <dbReference type="ARBA" id="ARBA00023172"/>
    </source>
</evidence>
<dbReference type="GO" id="GO:0015074">
    <property type="term" value="P:DNA integration"/>
    <property type="evidence" value="ECO:0007669"/>
    <property type="project" value="UniProtKB-KW"/>
</dbReference>
<sequence length="397" mass="45407">MSPLRVRTFRMNSGERMALLVHGSRGLPVIPVVPYALRLRARSAAPATMRKALSAVALGLDVFADLGIDLIQRVAQRRFLSSDELIALAERCRISEPEFGSRLVDPHYAKTRYLTCADYIEFVAEPVIARIADAVQHDAANAALERFKRRVKRFAPKSDSHSTNDDGSPKERLGMTPAQRELFLRVIQPGDPGNPYSLKLQVRNCALLKLAYELGPRAGELLGLKCADFDFSVQPANFTIHRRHDDPDDYRENPATTKTNARILSLDDDLRDLLDEWITYQRSDRSKFPHARKHPYVFVNYKGEELTDRGLRDIISTLEQRYPELAPLHPHIFRHDWNDRWNEANENSAKPEEDLRDQKAAMGWSHRSSMPQRYGKRSIRNSANRKIARMQAMGRTK</sequence>
<reference evidence="5 6" key="1">
    <citation type="submission" date="2016-12" db="EMBL/GenBank/DDBJ databases">
        <authorList>
            <person name="Song W.-J."/>
            <person name="Kurnit D.M."/>
        </authorList>
    </citation>
    <scope>NUCLEOTIDE SEQUENCE [LARGE SCALE GENOMIC DNA]</scope>
    <source>
        <strain evidence="5 6">STM7296</strain>
    </source>
</reference>
<dbReference type="SUPFAM" id="SSF56349">
    <property type="entry name" value="DNA breaking-rejoining enzymes"/>
    <property type="match status" value="1"/>
</dbReference>
<dbReference type="AlphaFoldDB" id="A0A1N7RP52"/>
<feature type="region of interest" description="Disordered" evidence="3">
    <location>
        <begin position="154"/>
        <end position="173"/>
    </location>
</feature>
<feature type="compositionally biased region" description="Basic and acidic residues" evidence="3">
    <location>
        <begin position="346"/>
        <end position="359"/>
    </location>
</feature>
<evidence type="ECO:0000259" key="4">
    <source>
        <dbReference type="PROSITE" id="PS51898"/>
    </source>
</evidence>
<feature type="compositionally biased region" description="Basic and acidic residues" evidence="3">
    <location>
        <begin position="156"/>
        <end position="173"/>
    </location>
</feature>
<evidence type="ECO:0000256" key="3">
    <source>
        <dbReference type="SAM" id="MobiDB-lite"/>
    </source>
</evidence>
<dbReference type="PROSITE" id="PS51898">
    <property type="entry name" value="TYR_RECOMBINASE"/>
    <property type="match status" value="1"/>
</dbReference>
<evidence type="ECO:0000313" key="6">
    <source>
        <dbReference type="Proteomes" id="UP000187012"/>
    </source>
</evidence>
<feature type="region of interest" description="Disordered" evidence="3">
    <location>
        <begin position="346"/>
        <end position="385"/>
    </location>
</feature>
<dbReference type="CDD" id="cd00397">
    <property type="entry name" value="DNA_BRE_C"/>
    <property type="match status" value="1"/>
</dbReference>
<dbReference type="PANTHER" id="PTHR30349:SF64">
    <property type="entry name" value="PROPHAGE INTEGRASE INTD-RELATED"/>
    <property type="match status" value="1"/>
</dbReference>
<evidence type="ECO:0000313" key="5">
    <source>
        <dbReference type="EMBL" id="SIT36873.1"/>
    </source>
</evidence>
<organism evidence="5 6">
    <name type="scientific">Paraburkholderia ribeironis</name>
    <dbReference type="NCBI Taxonomy" id="1247936"/>
    <lineage>
        <taxon>Bacteria</taxon>
        <taxon>Pseudomonadati</taxon>
        <taxon>Pseudomonadota</taxon>
        <taxon>Betaproteobacteria</taxon>
        <taxon>Burkholderiales</taxon>
        <taxon>Burkholderiaceae</taxon>
        <taxon>Paraburkholderia</taxon>
    </lineage>
</organism>
<keyword evidence="6" id="KW-1185">Reference proteome</keyword>
<protein>
    <submittedName>
        <fullName evidence="5">Putative phage integrase</fullName>
    </submittedName>
</protein>
<dbReference type="InterPro" id="IPR050090">
    <property type="entry name" value="Tyrosine_recombinase_XerCD"/>
</dbReference>
<keyword evidence="1" id="KW-0229">DNA integration</keyword>
<dbReference type="EMBL" id="CYGX02000010">
    <property type="protein sequence ID" value="SIT36873.1"/>
    <property type="molecule type" value="Genomic_DNA"/>
</dbReference>
<dbReference type="Proteomes" id="UP000187012">
    <property type="component" value="Unassembled WGS sequence"/>
</dbReference>
<dbReference type="Pfam" id="PF00589">
    <property type="entry name" value="Phage_integrase"/>
    <property type="match status" value="1"/>
</dbReference>
<dbReference type="InterPro" id="IPR013762">
    <property type="entry name" value="Integrase-like_cat_sf"/>
</dbReference>